<feature type="region of interest" description="Disordered" evidence="4">
    <location>
        <begin position="176"/>
        <end position="201"/>
    </location>
</feature>
<reference evidence="5" key="1">
    <citation type="submission" date="2019-11" db="EMBL/GenBank/DDBJ databases">
        <title>Leishmania tarentolae CDS.</title>
        <authorList>
            <person name="Goto Y."/>
            <person name="Yamagishi J."/>
        </authorList>
    </citation>
    <scope>NUCLEOTIDE SEQUENCE [LARGE SCALE GENOMIC DNA]</scope>
    <source>
        <strain evidence="5">Parrot Tar II</strain>
    </source>
</reference>
<dbReference type="GO" id="GO:0008270">
    <property type="term" value="F:zinc ion binding"/>
    <property type="evidence" value="ECO:0007669"/>
    <property type="project" value="UniProtKB-KW"/>
</dbReference>
<evidence type="ECO:0000256" key="1">
    <source>
        <dbReference type="ARBA" id="ARBA00022723"/>
    </source>
</evidence>
<dbReference type="VEuPathDB" id="TriTrypDB:LtaPh_2003000"/>
<keyword evidence="2" id="KW-0863">Zinc-finger</keyword>
<keyword evidence="6" id="KW-1185">Reference proteome</keyword>
<accession>A0A640KFL2</accession>
<dbReference type="Gene3D" id="3.30.60.90">
    <property type="match status" value="1"/>
</dbReference>
<evidence type="ECO:0000256" key="4">
    <source>
        <dbReference type="SAM" id="MobiDB-lite"/>
    </source>
</evidence>
<dbReference type="Proteomes" id="UP000419144">
    <property type="component" value="Unassembled WGS sequence"/>
</dbReference>
<dbReference type="InterPro" id="IPR043145">
    <property type="entry name" value="Znf_ZZ_sf"/>
</dbReference>
<feature type="compositionally biased region" description="Low complexity" evidence="4">
    <location>
        <begin position="182"/>
        <end position="193"/>
    </location>
</feature>
<sequence length="798" mass="89028">MSISTEGSPEGEVVSNAQEWGGLADYERLEAVYHLLKRISGTCLRHGHLRVIEREELGCFGTHGEPISSTRRLLLYGRVRHCHREALLALVRQMRLRSVRDLDTAVTSGLQAGELMPHLLLEPLTPSPHTNAYVLWHRVYCAMRCGIFHNMDLRQQKVKHRLRQLIRESSVTPAINAATSNTQTGTQDDTATALPDKPSASRHTNTLRFYKQEFAHLVGKGTGAVKDQSGAYVSCEALALKDFITATKETLVSLACIAATVPSVFIAWSCHYPECMDWLQRHLFNDSHLQELLNEVGLSGRYATLLDKDPWLSFVTEQVEVLPRPQEKETFRIKLLQPLPKRAHIVLLNVDEDVAEARTAYEHLKGGLHGWQSPEVDLLSLWCGHEGLQSEAATLFNIETLPFIVSSRPGGCSRSSQVSSQAKVFLHNSRRPVIVRSSRDTLEASKDLYGIADTPKMRRRRGEGGASTLTLSEDDNTWHNLTASERARVADRLSKHIVQHHLPLCFTAFVGREYVIRNPYNSDPWKALGCVASSYARVDGEYVTGKDLMPVVTELHRINTLAGFQFNASIIEPSAPLVSSLNEVTPQMRLEGKTHVATCAHCQLAIDVDAVAHFRCLQCCSRDKRSILCEMCALTSLYHPPHHILLRIPAGVWAPSLQLLWGPSNVVPLASQAERFEPNPSRVHYGIFCNRCCSRICGTRWKCARCYQYDLCGTCARIYSERAASATSKSEVTARGDALLSEMLSPSSPLRPTPHETPLCSEDPTHPMLFIPHIQGRNANSFLKPTGTANLGEWLRTL</sequence>
<evidence type="ECO:0008006" key="7">
    <source>
        <dbReference type="Google" id="ProtNLM"/>
    </source>
</evidence>
<dbReference type="OrthoDB" id="2122982at2759"/>
<proteinExistence type="predicted"/>
<comment type="caution">
    <text evidence="5">The sequence shown here is derived from an EMBL/GenBank/DDBJ whole genome shotgun (WGS) entry which is preliminary data.</text>
</comment>
<organism evidence="5 6">
    <name type="scientific">Leishmania tarentolae</name>
    <name type="common">Sauroleishmania tarentolae</name>
    <dbReference type="NCBI Taxonomy" id="5689"/>
    <lineage>
        <taxon>Eukaryota</taxon>
        <taxon>Discoba</taxon>
        <taxon>Euglenozoa</taxon>
        <taxon>Kinetoplastea</taxon>
        <taxon>Metakinetoplastina</taxon>
        <taxon>Trypanosomatida</taxon>
        <taxon>Trypanosomatidae</taxon>
        <taxon>Leishmaniinae</taxon>
        <taxon>Leishmania</taxon>
        <taxon>lizard Leishmania</taxon>
    </lineage>
</organism>
<dbReference type="SUPFAM" id="SSF57850">
    <property type="entry name" value="RING/U-box"/>
    <property type="match status" value="1"/>
</dbReference>
<keyword evidence="1" id="KW-0479">Metal-binding</keyword>
<protein>
    <recommendedName>
        <fullName evidence="7">ZZ-type domain-containing protein</fullName>
    </recommendedName>
</protein>
<evidence type="ECO:0000256" key="3">
    <source>
        <dbReference type="ARBA" id="ARBA00022833"/>
    </source>
</evidence>
<name>A0A640KFL2_LEITA</name>
<keyword evidence="3" id="KW-0862">Zinc</keyword>
<gene>
    <name evidence="5" type="ORF">LtaPh_2003000</name>
</gene>
<dbReference type="EMBL" id="BLBS01000025">
    <property type="protein sequence ID" value="GET88088.1"/>
    <property type="molecule type" value="Genomic_DNA"/>
</dbReference>
<evidence type="ECO:0000313" key="5">
    <source>
        <dbReference type="EMBL" id="GET88088.1"/>
    </source>
</evidence>
<evidence type="ECO:0000313" key="6">
    <source>
        <dbReference type="Proteomes" id="UP000419144"/>
    </source>
</evidence>
<evidence type="ECO:0000256" key="2">
    <source>
        <dbReference type="ARBA" id="ARBA00022771"/>
    </source>
</evidence>
<dbReference type="AlphaFoldDB" id="A0A640KFL2"/>